<dbReference type="FunFam" id="3.40.50.2300:FF:000001">
    <property type="entry name" value="DNA-binding response regulator PhoB"/>
    <property type="match status" value="1"/>
</dbReference>
<evidence type="ECO:0000256" key="3">
    <source>
        <dbReference type="ARBA" id="ARBA00023015"/>
    </source>
</evidence>
<comment type="caution">
    <text evidence="8">The sequence shown here is derived from an EMBL/GenBank/DDBJ whole genome shotgun (WGS) entry which is preliminary data.</text>
</comment>
<proteinExistence type="predicted"/>
<evidence type="ECO:0000256" key="2">
    <source>
        <dbReference type="ARBA" id="ARBA00023012"/>
    </source>
</evidence>
<dbReference type="SMART" id="SM00448">
    <property type="entry name" value="REC"/>
    <property type="match status" value="1"/>
</dbReference>
<evidence type="ECO:0000259" key="7">
    <source>
        <dbReference type="PROSITE" id="PS50110"/>
    </source>
</evidence>
<reference evidence="8 9" key="1">
    <citation type="submission" date="2021-01" db="EMBL/GenBank/DDBJ databases">
        <title>Whole genome shotgun sequence of Planobispora siamensis NBRC 107568.</title>
        <authorList>
            <person name="Komaki H."/>
            <person name="Tamura T."/>
        </authorList>
    </citation>
    <scope>NUCLEOTIDE SEQUENCE [LARGE SCALE GENOMIC DNA]</scope>
    <source>
        <strain evidence="8 9">NBRC 107568</strain>
    </source>
</reference>
<feature type="domain" description="Response regulatory" evidence="7">
    <location>
        <begin position="3"/>
        <end position="119"/>
    </location>
</feature>
<dbReference type="AlphaFoldDB" id="A0A8J3SM14"/>
<evidence type="ECO:0000313" key="9">
    <source>
        <dbReference type="Proteomes" id="UP000619788"/>
    </source>
</evidence>
<evidence type="ECO:0000313" key="8">
    <source>
        <dbReference type="EMBL" id="GIH96938.1"/>
    </source>
</evidence>
<evidence type="ECO:0000256" key="1">
    <source>
        <dbReference type="ARBA" id="ARBA00022553"/>
    </source>
</evidence>
<dbReference type="Gene3D" id="3.40.50.2300">
    <property type="match status" value="1"/>
</dbReference>
<dbReference type="PANTHER" id="PTHR44591:SF3">
    <property type="entry name" value="RESPONSE REGULATORY DOMAIN-CONTAINING PROTEIN"/>
    <property type="match status" value="1"/>
</dbReference>
<evidence type="ECO:0000256" key="4">
    <source>
        <dbReference type="ARBA" id="ARBA00023125"/>
    </source>
</evidence>
<dbReference type="EMBL" id="BOOJ01000074">
    <property type="protein sequence ID" value="GIH96938.1"/>
    <property type="molecule type" value="Genomic_DNA"/>
</dbReference>
<feature type="modified residue" description="4-aspartylphosphate" evidence="6">
    <location>
        <position position="52"/>
    </location>
</feature>
<gene>
    <name evidence="8" type="ORF">Psi01_75680</name>
</gene>
<dbReference type="PROSITE" id="PS50110">
    <property type="entry name" value="RESPONSE_REGULATORY"/>
    <property type="match status" value="1"/>
</dbReference>
<dbReference type="InterPro" id="IPR011006">
    <property type="entry name" value="CheY-like_superfamily"/>
</dbReference>
<evidence type="ECO:0000256" key="5">
    <source>
        <dbReference type="ARBA" id="ARBA00023163"/>
    </source>
</evidence>
<accession>A0A8J3SM14</accession>
<dbReference type="Proteomes" id="UP000619788">
    <property type="component" value="Unassembled WGS sequence"/>
</dbReference>
<keyword evidence="2" id="KW-0902">Two-component regulatory system</keyword>
<evidence type="ECO:0000256" key="6">
    <source>
        <dbReference type="PROSITE-ProRule" id="PRU00169"/>
    </source>
</evidence>
<keyword evidence="5" id="KW-0804">Transcription</keyword>
<dbReference type="RefSeq" id="WP_204068958.1">
    <property type="nucleotide sequence ID" value="NZ_BOOJ01000074.1"/>
</dbReference>
<dbReference type="InterPro" id="IPR050595">
    <property type="entry name" value="Bact_response_regulator"/>
</dbReference>
<dbReference type="GO" id="GO:0000160">
    <property type="term" value="P:phosphorelay signal transduction system"/>
    <property type="evidence" value="ECO:0007669"/>
    <property type="project" value="UniProtKB-KW"/>
</dbReference>
<keyword evidence="3" id="KW-0805">Transcription regulation</keyword>
<keyword evidence="4" id="KW-0238">DNA-binding</keyword>
<name>A0A8J3SM14_9ACTN</name>
<dbReference type="SUPFAM" id="SSF52172">
    <property type="entry name" value="CheY-like"/>
    <property type="match status" value="1"/>
</dbReference>
<protein>
    <recommendedName>
        <fullName evidence="7">Response regulatory domain-containing protein</fullName>
    </recommendedName>
</protein>
<keyword evidence="9" id="KW-1185">Reference proteome</keyword>
<keyword evidence="1 6" id="KW-0597">Phosphoprotein</keyword>
<sequence length="126" mass="13930">MAEVLVVEDDADIREVIAFRLRQDGHTIHAADDGAVAMTLLQSLRPDLVVLDWILPHISGVELCRYLRTLPGMEQVPVLMLTVRGEAADMRRGFGAGVSDYMTKPFSLHELSTRTQALLAQAAMRS</sequence>
<dbReference type="InterPro" id="IPR001789">
    <property type="entry name" value="Sig_transdc_resp-reg_receiver"/>
</dbReference>
<organism evidence="8 9">
    <name type="scientific">Planobispora siamensis</name>
    <dbReference type="NCBI Taxonomy" id="936338"/>
    <lineage>
        <taxon>Bacteria</taxon>
        <taxon>Bacillati</taxon>
        <taxon>Actinomycetota</taxon>
        <taxon>Actinomycetes</taxon>
        <taxon>Streptosporangiales</taxon>
        <taxon>Streptosporangiaceae</taxon>
        <taxon>Planobispora</taxon>
    </lineage>
</organism>
<dbReference type="PANTHER" id="PTHR44591">
    <property type="entry name" value="STRESS RESPONSE REGULATOR PROTEIN 1"/>
    <property type="match status" value="1"/>
</dbReference>
<dbReference type="GO" id="GO:0003677">
    <property type="term" value="F:DNA binding"/>
    <property type="evidence" value="ECO:0007669"/>
    <property type="project" value="UniProtKB-KW"/>
</dbReference>
<dbReference type="Pfam" id="PF00072">
    <property type="entry name" value="Response_reg"/>
    <property type="match status" value="1"/>
</dbReference>